<reference evidence="1" key="1">
    <citation type="submission" date="2021-02" db="EMBL/GenBank/DDBJ databases">
        <authorList>
            <consortium name="DOE Joint Genome Institute"/>
            <person name="Ahrendt S."/>
            <person name="Looney B.P."/>
            <person name="Miyauchi S."/>
            <person name="Morin E."/>
            <person name="Drula E."/>
            <person name="Courty P.E."/>
            <person name="Chicoki N."/>
            <person name="Fauchery L."/>
            <person name="Kohler A."/>
            <person name="Kuo A."/>
            <person name="Labutti K."/>
            <person name="Pangilinan J."/>
            <person name="Lipzen A."/>
            <person name="Riley R."/>
            <person name="Andreopoulos W."/>
            <person name="He G."/>
            <person name="Johnson J."/>
            <person name="Barry K.W."/>
            <person name="Grigoriev I.V."/>
            <person name="Nagy L."/>
            <person name="Hibbett D."/>
            <person name="Henrissat B."/>
            <person name="Matheny P.B."/>
            <person name="Labbe J."/>
            <person name="Martin F."/>
        </authorList>
    </citation>
    <scope>NUCLEOTIDE SEQUENCE</scope>
    <source>
        <strain evidence="1">EC-137</strain>
    </source>
</reference>
<name>A0ACB8Q9B2_9AGAM</name>
<dbReference type="Proteomes" id="UP000814128">
    <property type="component" value="Unassembled WGS sequence"/>
</dbReference>
<proteinExistence type="predicted"/>
<sequence>MSVAPPESPPTRSRTSGLETPPQTQSGASGARPQTADAQQRQRQQQQQQRRQQQQQQQQPQPQQPQPQQRQQQPQPQQHQLQQQQQPQAAQRQLPPPPERPDAGQPARPGAQPQSAPPPPLRTPPQPPAAPDTPRDCGSAGSLTPLVASDATIEQARVAAQAARKRAPLKPVQPGHVGRPTDVGEPALLPVPREPRSRVPTRPRRRASRWPAPLCLPFFPSRPAPVTAPRSPLAVPARRWSIAPPPTQLGGGAALPGKPSFVPAKIHSAIQVWDYFSYTHASPRGAARLEDLLPSLRYSSPPDVRHQRLLVVLECASLVSLQGGFAALGWLGTTTPRATYGFDYVSPIVLWTVMDEDTGDATFDFPRMGYRTHEKLSVTRTIANGSGAGLGWRSTLGVRMHIENTLTGDVEIPSCSVFSLLVLYGLDSRADTPSSWCPAIKPASSSTFQVSVLSENHKPQQYDLAGDESGVFCVNTWLSCGATAIGSCAPSTPVRQWYGHGGTKLGRVQDRRRQVKRHRAWAAASGY</sequence>
<reference evidence="1" key="2">
    <citation type="journal article" date="2022" name="New Phytol.">
        <title>Evolutionary transition to the ectomycorrhizal habit in the genomes of a hyperdiverse lineage of mushroom-forming fungi.</title>
        <authorList>
            <person name="Looney B."/>
            <person name="Miyauchi S."/>
            <person name="Morin E."/>
            <person name="Drula E."/>
            <person name="Courty P.E."/>
            <person name="Kohler A."/>
            <person name="Kuo A."/>
            <person name="LaButti K."/>
            <person name="Pangilinan J."/>
            <person name="Lipzen A."/>
            <person name="Riley R."/>
            <person name="Andreopoulos W."/>
            <person name="He G."/>
            <person name="Johnson J."/>
            <person name="Nolan M."/>
            <person name="Tritt A."/>
            <person name="Barry K.W."/>
            <person name="Grigoriev I.V."/>
            <person name="Nagy L.G."/>
            <person name="Hibbett D."/>
            <person name="Henrissat B."/>
            <person name="Matheny P.B."/>
            <person name="Labbe J."/>
            <person name="Martin F.M."/>
        </authorList>
    </citation>
    <scope>NUCLEOTIDE SEQUENCE</scope>
    <source>
        <strain evidence="1">EC-137</strain>
    </source>
</reference>
<comment type="caution">
    <text evidence="1">The sequence shown here is derived from an EMBL/GenBank/DDBJ whole genome shotgun (WGS) entry which is preliminary data.</text>
</comment>
<dbReference type="EMBL" id="MU273755">
    <property type="protein sequence ID" value="KAI0028414.1"/>
    <property type="molecule type" value="Genomic_DNA"/>
</dbReference>
<gene>
    <name evidence="1" type="ORF">K488DRAFT_89762</name>
</gene>
<organism evidence="1 2">
    <name type="scientific">Vararia minispora EC-137</name>
    <dbReference type="NCBI Taxonomy" id="1314806"/>
    <lineage>
        <taxon>Eukaryota</taxon>
        <taxon>Fungi</taxon>
        <taxon>Dikarya</taxon>
        <taxon>Basidiomycota</taxon>
        <taxon>Agaricomycotina</taxon>
        <taxon>Agaricomycetes</taxon>
        <taxon>Russulales</taxon>
        <taxon>Lachnocladiaceae</taxon>
        <taxon>Vararia</taxon>
    </lineage>
</organism>
<accession>A0ACB8Q9B2</accession>
<evidence type="ECO:0000313" key="1">
    <source>
        <dbReference type="EMBL" id="KAI0028414.1"/>
    </source>
</evidence>
<keyword evidence="2" id="KW-1185">Reference proteome</keyword>
<evidence type="ECO:0000313" key="2">
    <source>
        <dbReference type="Proteomes" id="UP000814128"/>
    </source>
</evidence>
<protein>
    <submittedName>
        <fullName evidence="1">Uncharacterized protein</fullName>
    </submittedName>
</protein>